<evidence type="ECO:0000313" key="1">
    <source>
        <dbReference type="EMBL" id="KFA92770.1"/>
    </source>
</evidence>
<name>A0A084SWD5_9BACT</name>
<proteinExistence type="predicted"/>
<gene>
    <name evidence="1" type="ORF">Q664_12985</name>
</gene>
<evidence type="ECO:0000313" key="2">
    <source>
        <dbReference type="Proteomes" id="UP000028547"/>
    </source>
</evidence>
<comment type="caution">
    <text evidence="1">The sequence shown here is derived from an EMBL/GenBank/DDBJ whole genome shotgun (WGS) entry which is preliminary data.</text>
</comment>
<accession>A0A084SWD5</accession>
<dbReference type="AlphaFoldDB" id="A0A084SWD5"/>
<evidence type="ECO:0008006" key="3">
    <source>
        <dbReference type="Google" id="ProtNLM"/>
    </source>
</evidence>
<dbReference type="EMBL" id="JPMI01000079">
    <property type="protein sequence ID" value="KFA92770.1"/>
    <property type="molecule type" value="Genomic_DNA"/>
</dbReference>
<protein>
    <recommendedName>
        <fullName evidence="3">Lipoprotein</fullName>
    </recommendedName>
</protein>
<sequence length="141" mass="14914">MKKLTFVLALSLIVGCGAVQDWSGTYEGTSKRAASATELEAATAVKDIWTVTHDKSTGVIQIVRERTGDAACTLLASHGSDAHGGYGADLEANQKCVINGTEHILSSGELHHADAEEFELQWKTSADGDVALVEQGTLTKK</sequence>
<organism evidence="1 2">
    <name type="scientific">Archangium violaceum Cb vi76</name>
    <dbReference type="NCBI Taxonomy" id="1406225"/>
    <lineage>
        <taxon>Bacteria</taxon>
        <taxon>Pseudomonadati</taxon>
        <taxon>Myxococcota</taxon>
        <taxon>Myxococcia</taxon>
        <taxon>Myxococcales</taxon>
        <taxon>Cystobacterineae</taxon>
        <taxon>Archangiaceae</taxon>
        <taxon>Archangium</taxon>
    </lineage>
</organism>
<dbReference type="Proteomes" id="UP000028547">
    <property type="component" value="Unassembled WGS sequence"/>
</dbReference>
<dbReference type="PROSITE" id="PS51257">
    <property type="entry name" value="PROKAR_LIPOPROTEIN"/>
    <property type="match status" value="1"/>
</dbReference>
<dbReference type="RefSeq" id="WP_043394088.1">
    <property type="nucleotide sequence ID" value="NZ_JPMI01000079.1"/>
</dbReference>
<reference evidence="1 2" key="1">
    <citation type="submission" date="2014-07" db="EMBL/GenBank/DDBJ databases">
        <title>Draft Genome Sequence of Gephyronic Acid Producer, Cystobacter violaceus Strain Cb vi76.</title>
        <authorList>
            <person name="Stevens D.C."/>
            <person name="Young J."/>
            <person name="Carmichael R."/>
            <person name="Tan J."/>
            <person name="Taylor R.E."/>
        </authorList>
    </citation>
    <scope>NUCLEOTIDE SEQUENCE [LARGE SCALE GENOMIC DNA]</scope>
    <source>
        <strain evidence="1 2">Cb vi76</strain>
    </source>
</reference>